<dbReference type="EMBL" id="FVGW01000034">
    <property type="protein sequence ID" value="SKN06092.1"/>
    <property type="molecule type" value="Genomic_DNA"/>
</dbReference>
<organism evidence="1 2">
    <name type="scientific">Mycobacteroides abscessus subsp. massiliense</name>
    <dbReference type="NCBI Taxonomy" id="1962118"/>
    <lineage>
        <taxon>Bacteria</taxon>
        <taxon>Bacillati</taxon>
        <taxon>Actinomycetota</taxon>
        <taxon>Actinomycetes</taxon>
        <taxon>Mycobacteriales</taxon>
        <taxon>Mycobacteriaceae</taxon>
        <taxon>Mycobacteroides</taxon>
        <taxon>Mycobacteroides abscessus</taxon>
    </lineage>
</organism>
<proteinExistence type="predicted"/>
<dbReference type="RefSeq" id="WP_079636391.1">
    <property type="nucleotide sequence ID" value="NZ_FVGW01000034.1"/>
</dbReference>
<evidence type="ECO:0000313" key="2">
    <source>
        <dbReference type="Proteomes" id="UP000190074"/>
    </source>
</evidence>
<dbReference type="Proteomes" id="UP000190074">
    <property type="component" value="Unassembled WGS sequence"/>
</dbReference>
<evidence type="ECO:0000313" key="1">
    <source>
        <dbReference type="EMBL" id="SKN06092.1"/>
    </source>
</evidence>
<protein>
    <submittedName>
        <fullName evidence="1">Uncharacterized protein</fullName>
    </submittedName>
</protein>
<sequence length="80" mass="9106">MPTTTSATTTYPGWVIETVDGSPYFWVYDATDSYDEDSAMAKYEPDPIERQNLLARGDRVRRGDHRELFARYAQPVKASA</sequence>
<accession>A0A1T8VM18</accession>
<gene>
    <name evidence="1" type="ORF">SAMEA2259716_05844</name>
</gene>
<dbReference type="AlphaFoldDB" id="A0A1T8VM18"/>
<reference evidence="1 2" key="1">
    <citation type="submission" date="2016-11" db="EMBL/GenBank/DDBJ databases">
        <authorList>
            <consortium name="Pathogen Informatics"/>
        </authorList>
    </citation>
    <scope>NUCLEOTIDE SEQUENCE [LARGE SCALE GENOMIC DNA]</scope>
    <source>
        <strain evidence="1 2">911</strain>
    </source>
</reference>
<name>A0A1T8VM18_9MYCO</name>